<feature type="signal peptide" evidence="1">
    <location>
        <begin position="1"/>
        <end position="17"/>
    </location>
</feature>
<evidence type="ECO:0000313" key="3">
    <source>
        <dbReference type="EMBL" id="CDY08761.1"/>
    </source>
</evidence>
<accession>A0A078F5S0</accession>
<evidence type="ECO:0000313" key="2">
    <source>
        <dbReference type="EMBL" id="CAF2088239.1"/>
    </source>
</evidence>
<reference evidence="3" key="2">
    <citation type="submission" date="2014-06" db="EMBL/GenBank/DDBJ databases">
        <authorList>
            <person name="Genoscope - CEA"/>
        </authorList>
    </citation>
    <scope>NUCLEOTIDE SEQUENCE</scope>
</reference>
<feature type="chain" id="PRO_5040560295" evidence="1">
    <location>
        <begin position="18"/>
        <end position="59"/>
    </location>
</feature>
<sequence length="59" mass="6606">MVLCVSCSVLCLLRSWSYVGLIQLVLHRDDRLQDNMNPQVVNILKGGIVYSNKVVIMSA</sequence>
<proteinExistence type="predicted"/>
<reference evidence="3 4" key="1">
    <citation type="journal article" date="2014" name="Science">
        <title>Plant genetics. Early allopolyploid evolution in the post-Neolithic Brassica napus oilseed genome.</title>
        <authorList>
            <person name="Chalhoub B."/>
            <person name="Denoeud F."/>
            <person name="Liu S."/>
            <person name="Parkin I.A."/>
            <person name="Tang H."/>
            <person name="Wang X."/>
            <person name="Chiquet J."/>
            <person name="Belcram H."/>
            <person name="Tong C."/>
            <person name="Samans B."/>
            <person name="Correa M."/>
            <person name="Da Silva C."/>
            <person name="Just J."/>
            <person name="Falentin C."/>
            <person name="Koh C.S."/>
            <person name="Le Clainche I."/>
            <person name="Bernard M."/>
            <person name="Bento P."/>
            <person name="Noel B."/>
            <person name="Labadie K."/>
            <person name="Alberti A."/>
            <person name="Charles M."/>
            <person name="Arnaud D."/>
            <person name="Guo H."/>
            <person name="Daviaud C."/>
            <person name="Alamery S."/>
            <person name="Jabbari K."/>
            <person name="Zhao M."/>
            <person name="Edger P.P."/>
            <person name="Chelaifa H."/>
            <person name="Tack D."/>
            <person name="Lassalle G."/>
            <person name="Mestiri I."/>
            <person name="Schnel N."/>
            <person name="Le Paslier M.C."/>
            <person name="Fan G."/>
            <person name="Renault V."/>
            <person name="Bayer P.E."/>
            <person name="Golicz A.A."/>
            <person name="Manoli S."/>
            <person name="Lee T.H."/>
            <person name="Thi V.H."/>
            <person name="Chalabi S."/>
            <person name="Hu Q."/>
            <person name="Fan C."/>
            <person name="Tollenaere R."/>
            <person name="Lu Y."/>
            <person name="Battail C."/>
            <person name="Shen J."/>
            <person name="Sidebottom C.H."/>
            <person name="Wang X."/>
            <person name="Canaguier A."/>
            <person name="Chauveau A."/>
            <person name="Berard A."/>
            <person name="Deniot G."/>
            <person name="Guan M."/>
            <person name="Liu Z."/>
            <person name="Sun F."/>
            <person name="Lim Y.P."/>
            <person name="Lyons E."/>
            <person name="Town C.D."/>
            <person name="Bancroft I."/>
            <person name="Wang X."/>
            <person name="Meng J."/>
            <person name="Ma J."/>
            <person name="Pires J.C."/>
            <person name="King G.J."/>
            <person name="Brunel D."/>
            <person name="Delourme R."/>
            <person name="Renard M."/>
            <person name="Aury J.M."/>
            <person name="Adams K.L."/>
            <person name="Batley J."/>
            <person name="Snowdon R.J."/>
            <person name="Tost J."/>
            <person name="Edwards D."/>
            <person name="Zhou Y."/>
            <person name="Hua W."/>
            <person name="Sharpe A.G."/>
            <person name="Paterson A.H."/>
            <person name="Guan C."/>
            <person name="Wincker P."/>
        </authorList>
    </citation>
    <scope>NUCLEOTIDE SEQUENCE [LARGE SCALE GENOMIC DNA]</scope>
    <source>
        <strain evidence="4">cv. Darmor-bzh</strain>
    </source>
</reference>
<gene>
    <name evidence="3" type="primary">BnaA06g24630D</name>
    <name evidence="2" type="ORF">DARMORV10_A06P32560.1</name>
    <name evidence="3" type="ORF">GSBRNA2T00000692001</name>
</gene>
<name>A0A078F5S0_BRANA</name>
<dbReference type="PaxDb" id="3708-A0A078F5S0"/>
<dbReference type="EMBL" id="HG994360">
    <property type="protein sequence ID" value="CAF2088239.1"/>
    <property type="molecule type" value="Genomic_DNA"/>
</dbReference>
<reference evidence="2" key="3">
    <citation type="submission" date="2021-01" db="EMBL/GenBank/DDBJ databases">
        <authorList>
            <consortium name="Genoscope - CEA"/>
            <person name="William W."/>
        </authorList>
    </citation>
    <scope>NUCLEOTIDE SEQUENCE</scope>
</reference>
<keyword evidence="1" id="KW-0732">Signal</keyword>
<dbReference type="Proteomes" id="UP001295469">
    <property type="component" value="Chromosome A06"/>
</dbReference>
<protein>
    <submittedName>
        <fullName evidence="2">(rape) hypothetical protein</fullName>
    </submittedName>
    <submittedName>
        <fullName evidence="3">BnaA06g24630D protein</fullName>
    </submittedName>
</protein>
<dbReference type="EMBL" id="LK031989">
    <property type="protein sequence ID" value="CDY08761.1"/>
    <property type="molecule type" value="Genomic_DNA"/>
</dbReference>
<dbReference type="Gramene" id="CDY08761">
    <property type="protein sequence ID" value="CDY08761"/>
    <property type="gene ID" value="GSBRNA2T00000692001"/>
</dbReference>
<dbReference type="AlphaFoldDB" id="A0A078F5S0"/>
<evidence type="ECO:0000256" key="1">
    <source>
        <dbReference type="SAM" id="SignalP"/>
    </source>
</evidence>
<keyword evidence="4" id="KW-1185">Reference proteome</keyword>
<evidence type="ECO:0000313" key="4">
    <source>
        <dbReference type="Proteomes" id="UP000028999"/>
    </source>
</evidence>
<dbReference type="Proteomes" id="UP000028999">
    <property type="component" value="Unassembled WGS sequence"/>
</dbReference>
<organism evidence="3 4">
    <name type="scientific">Brassica napus</name>
    <name type="common">Rape</name>
    <dbReference type="NCBI Taxonomy" id="3708"/>
    <lineage>
        <taxon>Eukaryota</taxon>
        <taxon>Viridiplantae</taxon>
        <taxon>Streptophyta</taxon>
        <taxon>Embryophyta</taxon>
        <taxon>Tracheophyta</taxon>
        <taxon>Spermatophyta</taxon>
        <taxon>Magnoliopsida</taxon>
        <taxon>eudicotyledons</taxon>
        <taxon>Gunneridae</taxon>
        <taxon>Pentapetalae</taxon>
        <taxon>rosids</taxon>
        <taxon>malvids</taxon>
        <taxon>Brassicales</taxon>
        <taxon>Brassicaceae</taxon>
        <taxon>Brassiceae</taxon>
        <taxon>Brassica</taxon>
    </lineage>
</organism>